<evidence type="ECO:0000313" key="4">
    <source>
        <dbReference type="EMBL" id="RIA81247.1"/>
    </source>
</evidence>
<feature type="domain" description="DUF7932" evidence="3">
    <location>
        <begin position="1032"/>
        <end position="1168"/>
    </location>
</feature>
<protein>
    <recommendedName>
        <fullName evidence="3">DUF7932 domain-containing protein</fullName>
    </recommendedName>
</protein>
<dbReference type="Pfam" id="PF25560">
    <property type="entry name" value="DUF7932"/>
    <property type="match status" value="3"/>
</dbReference>
<feature type="domain" description="DUF7932" evidence="3">
    <location>
        <begin position="259"/>
        <end position="386"/>
    </location>
</feature>
<dbReference type="Proteomes" id="UP000265703">
    <property type="component" value="Unassembled WGS sequence"/>
</dbReference>
<sequence>MGDIIFEAIGDNGIDAIDGESFSQYPPQMGENGSKGRDATPAGRGFKGGTIAIKLSSISSQREPGHIHIEGEITYENRPGKRIGGEYLLGPTGLINFISRGGNGGKGAKGGDGQDGGPGYPGHNATEHSEATDGGPGGNGGDGGRGSDGGDGGDGGNVKIFTSEQDAHLLMLLGKCDLSGGHGGLPGTHGEAGLGGKGGPGGKGNEFFHNGNDGDDGNDGKICNAVLYSGHEGRNGQLEYGIVNFNNYFERRYNHSYRLEISEFNHEVQGDCGIIEPGCSIQITNMKFKNIGGSPTPKYTPIRIELDSYNNEWIGNVTYLYAPYDILPNDVKYLDISQRITININESNIVNDGSPLYYPISLRGFRAIMTQIERPLEILNVNDQVQFIIQQPINISEVMAIRSPGNLQYEIFWFVTNISKVGFGRNSNCRRMIVTKLAKGESYGVEIDSQEILLLDGGNTIQVTSRVQLDSYEPHQFTVTLQIGSNSYQPDVLKPIQTRSFVINPIWSEDKHLLLDVTKNACININHESNFQDSTGSIYLTLSNASTHTTNIGKIHVNGTIKFVNGLSVLLDHYYKFDPDGYIFITQKDVQKVCDVTIVTTEQESYLFALLKDTYDDTSNIINWKFQTINQAYNTVNTYSTLFKPRVDYYIPIIDNDMQIYEPNSKGIIQGLRIRNDGEMPTPDKHNIIIKLLPTENIIPNDDIFFIISTSIAYNSTYELENSTFKFSIKNNETGFENKIPLQIKDYFHFKAVITSIEHTLPNFNQFENQVITIQYPLQIGEYLSFRHPSENEEKHSIFWKIKNISNIEFGKNSEVGRRIETSLHNIDTDDIIYSNEIDSLTRQNNLLLSTNVVINEKIQFDSRLQLGSTESPGKLTPIQSYSFHLSPLLQDNFYKNLDLVFDLNAGRLTLDEIYPNDFIQPGSFQLSFSAPEADKVGDVVIKGILQYTNCWIIQINDTFSLDLTGWIHLYPSGRNYPSHGKINIEIENKDTHLLYLIEKSTLQLCNDQLYKVIDNTKTPATTKEYNRIYQFTLVDFDCVPEDDSGIYEPGARIVIRKIKIKNTGGMPTPTSHDVEITIDHLKSTGISLPNNNKLKLPKPIEHSKQVELNPTKKADENCLEFEINQQDNVSQDKPLNIFGSIDLKAIMFGINREITSFTFPKQLNIRYPIQICPDTNIRDFPYKDLTRISWKINNISQIDFGSESDSKRMIKIQIKINDMTPNNSLKFKTGQTLTIFEEEITLLNAKKSKEMYCELVRTLASDDPTIIEVNLTLTLFLGSIEYPDQGFEVEIRKKCIEVSPSYKTNKDADFLLVVSPKTKKKNVDSWKNLCQQLELKMSLWDIKREGHFDLIESGVIEDIAEKSIVILNDELDEEEEEKEIDIKQTLDYLDPFHFYQAVNNFGIKFFIAGTIIDDRKVEHLFIPKKMMEPSPDQPSSSLASKIKSYMQQKGIIKHAAIMERDVVKQPIKSASIENVQTRLRPNSLNWFVSEDSYKEKKLKKLSKSLQKNYPGHRHVLVSIIGNDRSSDQVILCKTASRTKQHLLYYNSNNNVTDESNKIGLLSCVSFSKKLDKIQKLFKMSEESRDFNLLEIHKGLIEVDLSVELIGICGIRETHKEITTDVLLSHMELFNKFCEFIKNSRETSLAAISIDWMLGVFAKLKILLQYSKDSLININSASRIKQLKLIIDNEYLRAFGRFTNQTNQTLPNILDNRVKYIKTNFKNEFKPAKSEKFAYFKHKMIGILKNNNLKSDFELFSDKLDFILSEKEYNNIHETHEKTTGTIKRKKTRRQNEIKSLYVQNLFKVDDETPSIETISVRSEGIETNKTNDTEPEEKNQEISANLKDINNEEILNQETEAI</sequence>
<name>A0A397SB58_9GLOM</name>
<organism evidence="4 5">
    <name type="scientific">Glomus cerebriforme</name>
    <dbReference type="NCBI Taxonomy" id="658196"/>
    <lineage>
        <taxon>Eukaryota</taxon>
        <taxon>Fungi</taxon>
        <taxon>Fungi incertae sedis</taxon>
        <taxon>Mucoromycota</taxon>
        <taxon>Glomeromycotina</taxon>
        <taxon>Glomeromycetes</taxon>
        <taxon>Glomerales</taxon>
        <taxon>Glomeraceae</taxon>
        <taxon>Glomus</taxon>
    </lineage>
</organism>
<feature type="compositionally biased region" description="Gly residues" evidence="2">
    <location>
        <begin position="101"/>
        <end position="120"/>
    </location>
</feature>
<evidence type="ECO:0000256" key="1">
    <source>
        <dbReference type="SAM" id="Coils"/>
    </source>
</evidence>
<accession>A0A397SB58</accession>
<gene>
    <name evidence="4" type="ORF">C1645_790818</name>
</gene>
<feature type="compositionally biased region" description="Gly residues" evidence="2">
    <location>
        <begin position="134"/>
        <end position="156"/>
    </location>
</feature>
<feature type="coiled-coil region" evidence="1">
    <location>
        <begin position="1358"/>
        <end position="1385"/>
    </location>
</feature>
<feature type="region of interest" description="Disordered" evidence="2">
    <location>
        <begin position="100"/>
        <end position="159"/>
    </location>
</feature>
<evidence type="ECO:0000259" key="3">
    <source>
        <dbReference type="Pfam" id="PF25560"/>
    </source>
</evidence>
<keyword evidence="5" id="KW-1185">Reference proteome</keyword>
<reference evidence="4 5" key="1">
    <citation type="submission" date="2018-06" db="EMBL/GenBank/DDBJ databases">
        <title>Comparative genomics reveals the genomic features of Rhizophagus irregularis, R. cerebriforme, R. diaphanum and Gigaspora rosea, and their symbiotic lifestyle signature.</title>
        <authorList>
            <person name="Morin E."/>
            <person name="San Clemente H."/>
            <person name="Chen E.C.H."/>
            <person name="De La Providencia I."/>
            <person name="Hainaut M."/>
            <person name="Kuo A."/>
            <person name="Kohler A."/>
            <person name="Murat C."/>
            <person name="Tang N."/>
            <person name="Roy S."/>
            <person name="Loubradou J."/>
            <person name="Henrissat B."/>
            <person name="Grigoriev I.V."/>
            <person name="Corradi N."/>
            <person name="Roux C."/>
            <person name="Martin F.M."/>
        </authorList>
    </citation>
    <scope>NUCLEOTIDE SEQUENCE [LARGE SCALE GENOMIC DNA]</scope>
    <source>
        <strain evidence="4 5">DAOM 227022</strain>
    </source>
</reference>
<evidence type="ECO:0000256" key="2">
    <source>
        <dbReference type="SAM" id="MobiDB-lite"/>
    </source>
</evidence>
<dbReference type="EMBL" id="QKYT01000825">
    <property type="protein sequence ID" value="RIA81247.1"/>
    <property type="molecule type" value="Genomic_DNA"/>
</dbReference>
<comment type="caution">
    <text evidence="4">The sequence shown here is derived from an EMBL/GenBank/DDBJ whole genome shotgun (WGS) entry which is preliminary data.</text>
</comment>
<dbReference type="STRING" id="658196.A0A397SB58"/>
<dbReference type="OrthoDB" id="5319158at2759"/>
<keyword evidence="1" id="KW-0175">Coiled coil</keyword>
<feature type="domain" description="DUF7932" evidence="3">
    <location>
        <begin position="655"/>
        <end position="776"/>
    </location>
</feature>
<proteinExistence type="predicted"/>
<evidence type="ECO:0000313" key="5">
    <source>
        <dbReference type="Proteomes" id="UP000265703"/>
    </source>
</evidence>
<dbReference type="InterPro" id="IPR057692">
    <property type="entry name" value="DUF7932"/>
</dbReference>